<dbReference type="ChiTaRS" id="KLF11">
    <property type="organism name" value="human"/>
</dbReference>
<name>L8EA48_HUMAN</name>
<reference evidence="1" key="1">
    <citation type="journal article" date="2013" name="PLoS ONE">
        <title>Direct detection of alternative open reading frames translation products in human significantly expands the proteome.</title>
        <authorList>
            <person name="Vanderperre B."/>
            <person name="Lucier J.-F."/>
            <person name="Motard J."/>
            <person name="Tremblay G."/>
            <person name="Vanderperre S."/>
            <person name="Wisztorski M."/>
            <person name="Salzet M."/>
            <person name="Boisvert F.-M."/>
            <person name="Roucou X."/>
        </authorList>
    </citation>
    <scope>NUCLEOTIDE SEQUENCE</scope>
</reference>
<accession>L8EA48</accession>
<proteinExistence type="predicted"/>
<sequence length="82" mass="9094">MVCHEGCTPESNMSHWADPRDQYLLQDLVCNSLGHGSAESKPFSFLFVPKTPKKKHSNPAALSIVSSDSFCCGLIRTILWVE</sequence>
<organism evidence="1">
    <name type="scientific">Homo sapiens</name>
    <name type="common">Human</name>
    <dbReference type="NCBI Taxonomy" id="9606"/>
    <lineage>
        <taxon>Eukaryota</taxon>
        <taxon>Metazoa</taxon>
        <taxon>Chordata</taxon>
        <taxon>Craniata</taxon>
        <taxon>Vertebrata</taxon>
        <taxon>Euteleostomi</taxon>
        <taxon>Mammalia</taxon>
        <taxon>Eutheria</taxon>
        <taxon>Euarchontoglires</taxon>
        <taxon>Primates</taxon>
        <taxon>Haplorrhini</taxon>
        <taxon>Catarrhini</taxon>
        <taxon>Hominidae</taxon>
        <taxon>Homo</taxon>
    </lineage>
</organism>
<evidence type="ECO:0000313" key="1">
    <source>
        <dbReference type="EMBL" id="CCQ43223.1"/>
    </source>
</evidence>
<dbReference type="OrthoDB" id="654211at2759"/>
<gene>
    <name evidence="1" type="primary">KLF11</name>
</gene>
<dbReference type="EMBL" id="HF583726">
    <property type="protein sequence ID" value="CCQ43223.1"/>
    <property type="molecule type" value="Genomic_DNA"/>
</dbReference>
<dbReference type="AlphaFoldDB" id="L8EA48"/>
<protein>
    <submittedName>
        <fullName evidence="1">Alternative protein KLF11</fullName>
    </submittedName>
</protein>